<feature type="region of interest" description="Disordered" evidence="10">
    <location>
        <begin position="262"/>
        <end position="307"/>
    </location>
</feature>
<comment type="subcellular location">
    <subcellularLocation>
        <location evidence="1">Cell membrane</location>
        <topology evidence="1">Multi-pass membrane protein</topology>
    </subcellularLocation>
    <subcellularLocation>
        <location evidence="9">Membrane</location>
        <topology evidence="9">Multi-pass membrane protein</topology>
    </subcellularLocation>
</comment>
<evidence type="ECO:0000256" key="9">
    <source>
        <dbReference type="RuleBase" id="RU003945"/>
    </source>
</evidence>
<dbReference type="InterPro" id="IPR028055">
    <property type="entry name" value="YidC/Oxa/ALB_C"/>
</dbReference>
<evidence type="ECO:0000256" key="8">
    <source>
        <dbReference type="ARBA" id="ARBA00023186"/>
    </source>
</evidence>
<dbReference type="PANTHER" id="PTHR12428">
    <property type="entry name" value="OXA1"/>
    <property type="match status" value="1"/>
</dbReference>
<feature type="compositionally biased region" description="Polar residues" evidence="10">
    <location>
        <begin position="282"/>
        <end position="298"/>
    </location>
</feature>
<dbReference type="Proteomes" id="UP000774130">
    <property type="component" value="Unassembled WGS sequence"/>
</dbReference>
<dbReference type="RefSeq" id="WP_218324271.1">
    <property type="nucleotide sequence ID" value="NZ_JAHUZB010000001.1"/>
</dbReference>
<gene>
    <name evidence="13" type="primary">yidC</name>
    <name evidence="13" type="ORF">KUA55_00815</name>
</gene>
<proteinExistence type="inferred from homology"/>
<reference evidence="13 14" key="1">
    <citation type="submission" date="2021-06" db="EMBL/GenBank/DDBJ databases">
        <title>Enterococcus alishanensis sp. nov., a novel lactic acid bacterium isolated from fresh coffee beans.</title>
        <authorList>
            <person name="Chen Y.-S."/>
        </authorList>
    </citation>
    <scope>NUCLEOTIDE SEQUENCE [LARGE SCALE GENOMIC DNA]</scope>
    <source>
        <strain evidence="13 14">ALS3</strain>
    </source>
</reference>
<sequence length="307" mass="34111">MNKLKNWLLGSGMLGLVIFLSGCVRTTSDGSPDTSGIVYRFLVVPLETFLDWMVNSFGWGYGLAIIILTVIVRLIILPLGVYQSKKSLVQSEKMQAIKPQLDAAQARLKEATTQEEQMQAQQDLQAVYKENNMSMMGGMGCLPLLVQMPIFSALYFTARFSEGIQSSPFLSQRSYLLVAIVAGAYFLQSFISLIGIPEEQKKTMKSMMIASPLMITVMSFTSPAGVALYWVVGGIFSCIQTFITNVIMRPRIKAQIQEELRKNPPKQVISKKPIKKAEPIKSQKNVPTNKKNNKSGQGRNAGKQQKK</sequence>
<dbReference type="EMBL" id="JAHUZB010000001">
    <property type="protein sequence ID" value="MBV7389204.1"/>
    <property type="molecule type" value="Genomic_DNA"/>
</dbReference>
<evidence type="ECO:0000313" key="14">
    <source>
        <dbReference type="Proteomes" id="UP000774130"/>
    </source>
</evidence>
<dbReference type="CDD" id="cd20070">
    <property type="entry name" value="5TM_YidC_Alb3"/>
    <property type="match status" value="1"/>
</dbReference>
<feature type="transmembrane region" description="Helical" evidence="11">
    <location>
        <begin position="175"/>
        <end position="196"/>
    </location>
</feature>
<organism evidence="13 14">
    <name type="scientific">Enterococcus alishanensis</name>
    <dbReference type="NCBI Taxonomy" id="1303817"/>
    <lineage>
        <taxon>Bacteria</taxon>
        <taxon>Bacillati</taxon>
        <taxon>Bacillota</taxon>
        <taxon>Bacilli</taxon>
        <taxon>Lactobacillales</taxon>
        <taxon>Enterococcaceae</taxon>
        <taxon>Enterococcus</taxon>
    </lineage>
</organism>
<comment type="caution">
    <text evidence="13">The sequence shown here is derived from an EMBL/GenBank/DDBJ whole genome shotgun (WGS) entry which is preliminary data.</text>
</comment>
<dbReference type="PANTHER" id="PTHR12428:SF65">
    <property type="entry name" value="CYTOCHROME C OXIDASE ASSEMBLY PROTEIN COX18, MITOCHONDRIAL"/>
    <property type="match status" value="1"/>
</dbReference>
<dbReference type="NCBIfam" id="TIGR03592">
    <property type="entry name" value="yidC_oxa1_cterm"/>
    <property type="match status" value="1"/>
</dbReference>
<evidence type="ECO:0000256" key="3">
    <source>
        <dbReference type="ARBA" id="ARBA00022475"/>
    </source>
</evidence>
<evidence type="ECO:0000256" key="6">
    <source>
        <dbReference type="ARBA" id="ARBA00022989"/>
    </source>
</evidence>
<evidence type="ECO:0000256" key="5">
    <source>
        <dbReference type="ARBA" id="ARBA00022927"/>
    </source>
</evidence>
<keyword evidence="3" id="KW-1003">Cell membrane</keyword>
<protein>
    <submittedName>
        <fullName evidence="13">Membrane protein insertase YidC</fullName>
    </submittedName>
</protein>
<evidence type="ECO:0000313" key="13">
    <source>
        <dbReference type="EMBL" id="MBV7389204.1"/>
    </source>
</evidence>
<keyword evidence="4 9" id="KW-0812">Transmembrane</keyword>
<dbReference type="InterPro" id="IPR001708">
    <property type="entry name" value="YidC/ALB3/OXA1/COX18"/>
</dbReference>
<feature type="transmembrane region" description="Helical" evidence="11">
    <location>
        <begin position="135"/>
        <end position="155"/>
    </location>
</feature>
<evidence type="ECO:0000256" key="4">
    <source>
        <dbReference type="ARBA" id="ARBA00022692"/>
    </source>
</evidence>
<keyword evidence="2" id="KW-0813">Transport</keyword>
<evidence type="ECO:0000256" key="7">
    <source>
        <dbReference type="ARBA" id="ARBA00023136"/>
    </source>
</evidence>
<keyword evidence="5" id="KW-0653">Protein transport</keyword>
<comment type="similarity">
    <text evidence="9">Belongs to the OXA1/ALB3/YidC family.</text>
</comment>
<feature type="transmembrane region" description="Helical" evidence="11">
    <location>
        <begin position="59"/>
        <end position="82"/>
    </location>
</feature>
<evidence type="ECO:0000256" key="10">
    <source>
        <dbReference type="SAM" id="MobiDB-lite"/>
    </source>
</evidence>
<keyword evidence="8" id="KW-0143">Chaperone</keyword>
<dbReference type="Pfam" id="PF02096">
    <property type="entry name" value="60KD_IMP"/>
    <property type="match status" value="1"/>
</dbReference>
<name>A0ABS6T8H9_9ENTE</name>
<accession>A0ABS6T8H9</accession>
<keyword evidence="14" id="KW-1185">Reference proteome</keyword>
<evidence type="ECO:0000256" key="1">
    <source>
        <dbReference type="ARBA" id="ARBA00004651"/>
    </source>
</evidence>
<dbReference type="PROSITE" id="PS51257">
    <property type="entry name" value="PROKAR_LIPOPROTEIN"/>
    <property type="match status" value="1"/>
</dbReference>
<dbReference type="InterPro" id="IPR047196">
    <property type="entry name" value="YidC_ALB_C"/>
</dbReference>
<evidence type="ECO:0000256" key="11">
    <source>
        <dbReference type="SAM" id="Phobius"/>
    </source>
</evidence>
<feature type="transmembrane region" description="Helical" evidence="11">
    <location>
        <begin position="203"/>
        <end position="221"/>
    </location>
</feature>
<feature type="domain" description="Membrane insertase YidC/Oxa/ALB C-terminal" evidence="12">
    <location>
        <begin position="61"/>
        <end position="245"/>
    </location>
</feature>
<keyword evidence="6 11" id="KW-1133">Transmembrane helix</keyword>
<evidence type="ECO:0000256" key="2">
    <source>
        <dbReference type="ARBA" id="ARBA00022448"/>
    </source>
</evidence>
<keyword evidence="7 11" id="KW-0472">Membrane</keyword>
<evidence type="ECO:0000259" key="12">
    <source>
        <dbReference type="Pfam" id="PF02096"/>
    </source>
</evidence>